<dbReference type="Proteomes" id="UP000593567">
    <property type="component" value="Unassembled WGS sequence"/>
</dbReference>
<gene>
    <name evidence="2" type="ORF">EB796_013584</name>
</gene>
<proteinExistence type="predicted"/>
<feature type="transmembrane region" description="Helical" evidence="1">
    <location>
        <begin position="76"/>
        <end position="94"/>
    </location>
</feature>
<evidence type="ECO:0000313" key="2">
    <source>
        <dbReference type="EMBL" id="KAF6028105.1"/>
    </source>
</evidence>
<protein>
    <submittedName>
        <fullName evidence="2">Uncharacterized protein</fullName>
    </submittedName>
</protein>
<reference evidence="2" key="1">
    <citation type="submission" date="2020-06" db="EMBL/GenBank/DDBJ databases">
        <title>Draft genome of Bugula neritina, a colonial animal packing powerful symbionts and potential medicines.</title>
        <authorList>
            <person name="Rayko M."/>
        </authorList>
    </citation>
    <scope>NUCLEOTIDE SEQUENCE [LARGE SCALE GENOMIC DNA]</scope>
    <source>
        <strain evidence="2">Kwan_BN1</strain>
    </source>
</reference>
<keyword evidence="1" id="KW-1133">Transmembrane helix</keyword>
<organism evidence="2 3">
    <name type="scientific">Bugula neritina</name>
    <name type="common">Brown bryozoan</name>
    <name type="synonym">Sertularia neritina</name>
    <dbReference type="NCBI Taxonomy" id="10212"/>
    <lineage>
        <taxon>Eukaryota</taxon>
        <taxon>Metazoa</taxon>
        <taxon>Spiralia</taxon>
        <taxon>Lophotrochozoa</taxon>
        <taxon>Bryozoa</taxon>
        <taxon>Gymnolaemata</taxon>
        <taxon>Cheilostomatida</taxon>
        <taxon>Flustrina</taxon>
        <taxon>Buguloidea</taxon>
        <taxon>Bugulidae</taxon>
        <taxon>Bugula</taxon>
    </lineage>
</organism>
<dbReference type="EMBL" id="VXIV02001990">
    <property type="protein sequence ID" value="KAF6028105.1"/>
    <property type="molecule type" value="Genomic_DNA"/>
</dbReference>
<keyword evidence="1" id="KW-0812">Transmembrane</keyword>
<dbReference type="AlphaFoldDB" id="A0A7J7JQ74"/>
<keyword evidence="3" id="KW-1185">Reference proteome</keyword>
<comment type="caution">
    <text evidence="2">The sequence shown here is derived from an EMBL/GenBank/DDBJ whole genome shotgun (WGS) entry which is preliminary data.</text>
</comment>
<accession>A0A7J7JQ74</accession>
<name>A0A7J7JQ74_BUGNE</name>
<keyword evidence="1" id="KW-0472">Membrane</keyword>
<evidence type="ECO:0000256" key="1">
    <source>
        <dbReference type="SAM" id="Phobius"/>
    </source>
</evidence>
<feature type="transmembrane region" description="Helical" evidence="1">
    <location>
        <begin position="21"/>
        <end position="42"/>
    </location>
</feature>
<evidence type="ECO:0000313" key="3">
    <source>
        <dbReference type="Proteomes" id="UP000593567"/>
    </source>
</evidence>
<sequence length="119" mass="14056">MVMLTPLAIHMKLCTTPIKRIAFTNTISPACLITTPLLTILMEVCVMHTHLTKGNKERRNSCIILFYLCNNFIYNLFYKTILILLQYIIVMLIVPRMHINMYLHNYVYVHVSQPFYFLQ</sequence>